<evidence type="ECO:0000259" key="1">
    <source>
        <dbReference type="Pfam" id="PF12697"/>
    </source>
</evidence>
<dbReference type="PRINTS" id="PR00111">
    <property type="entry name" value="ABHYDROLASE"/>
</dbReference>
<dbReference type="EMBL" id="FQXC01000003">
    <property type="protein sequence ID" value="SHH49103.1"/>
    <property type="molecule type" value="Genomic_DNA"/>
</dbReference>
<accession>A0A1M5TFH8</accession>
<dbReference type="Gene3D" id="3.40.50.1820">
    <property type="entry name" value="alpha/beta hydrolase"/>
    <property type="match status" value="1"/>
</dbReference>
<dbReference type="InterPro" id="IPR000639">
    <property type="entry name" value="Epox_hydrolase-like"/>
</dbReference>
<dbReference type="PANTHER" id="PTHR43798">
    <property type="entry name" value="MONOACYLGLYCEROL LIPASE"/>
    <property type="match status" value="1"/>
</dbReference>
<name>A0A1M5TFH8_9RHOB</name>
<organism evidence="2 3">
    <name type="scientific">Marivita hallyeonensis</name>
    <dbReference type="NCBI Taxonomy" id="996342"/>
    <lineage>
        <taxon>Bacteria</taxon>
        <taxon>Pseudomonadati</taxon>
        <taxon>Pseudomonadota</taxon>
        <taxon>Alphaproteobacteria</taxon>
        <taxon>Rhodobacterales</taxon>
        <taxon>Roseobacteraceae</taxon>
        <taxon>Marivita</taxon>
    </lineage>
</organism>
<keyword evidence="3" id="KW-1185">Reference proteome</keyword>
<gene>
    <name evidence="2" type="ORF">SAMN05443551_2197</name>
</gene>
<dbReference type="PRINTS" id="PR00412">
    <property type="entry name" value="EPOXHYDRLASE"/>
</dbReference>
<dbReference type="InterPro" id="IPR050266">
    <property type="entry name" value="AB_hydrolase_sf"/>
</dbReference>
<dbReference type="SUPFAM" id="SSF53474">
    <property type="entry name" value="alpha/beta-Hydrolases"/>
    <property type="match status" value="1"/>
</dbReference>
<protein>
    <submittedName>
        <fullName evidence="2">Pimeloyl-ACP methyl ester carboxylesterase</fullName>
    </submittedName>
</protein>
<dbReference type="InterPro" id="IPR000073">
    <property type="entry name" value="AB_hydrolase_1"/>
</dbReference>
<evidence type="ECO:0000313" key="3">
    <source>
        <dbReference type="Proteomes" id="UP000184221"/>
    </source>
</evidence>
<dbReference type="STRING" id="996342.SAMN05443551_2197"/>
<dbReference type="GO" id="GO:0016020">
    <property type="term" value="C:membrane"/>
    <property type="evidence" value="ECO:0007669"/>
    <property type="project" value="TreeGrafter"/>
</dbReference>
<dbReference type="GO" id="GO:0046464">
    <property type="term" value="P:acylglycerol catabolic process"/>
    <property type="evidence" value="ECO:0007669"/>
    <property type="project" value="TreeGrafter"/>
</dbReference>
<dbReference type="Proteomes" id="UP000184221">
    <property type="component" value="Unassembled WGS sequence"/>
</dbReference>
<dbReference type="GO" id="GO:0047372">
    <property type="term" value="F:monoacylglycerol lipase activity"/>
    <property type="evidence" value="ECO:0007669"/>
    <property type="project" value="TreeGrafter"/>
</dbReference>
<reference evidence="2 3" key="1">
    <citation type="submission" date="2016-11" db="EMBL/GenBank/DDBJ databases">
        <authorList>
            <person name="Jaros S."/>
            <person name="Januszkiewicz K."/>
            <person name="Wedrychowicz H."/>
        </authorList>
    </citation>
    <scope>NUCLEOTIDE SEQUENCE [LARGE SCALE GENOMIC DNA]</scope>
    <source>
        <strain evidence="2 3">DSM 29431</strain>
    </source>
</reference>
<proteinExistence type="predicted"/>
<dbReference type="PANTHER" id="PTHR43798:SF5">
    <property type="entry name" value="MONOACYLGLYCEROL LIPASE ABHD6"/>
    <property type="match status" value="1"/>
</dbReference>
<evidence type="ECO:0000313" key="2">
    <source>
        <dbReference type="EMBL" id="SHH49103.1"/>
    </source>
</evidence>
<sequence length="279" mass="30158">MTHLVDKGGFPVFLRRFGEGPEPAVLMHCALAHSKAWGRLAQLLSDRLTMVAPDMPGHGRSAAWDNRCDIHDQVTAIAKDCLGDGAHLIGHSFGATVALRVAMEEPDRVRSVTLIEPVLFAAARNSEPAALKTYIVEEAGFSTALQTEDWDTAAQEFTRVWGDGRAWDSLSEKERAAFANQMHFIRDTEAILLHDSAGLLKPDGLENITCPTCLIRGSETNPIIPAIHAALAARIPKATDAVIQGAGHMVPITHPEAVAARIDALLAGYHLQRSVRCAI</sequence>
<dbReference type="Pfam" id="PF12697">
    <property type="entry name" value="Abhydrolase_6"/>
    <property type="match status" value="1"/>
</dbReference>
<dbReference type="AlphaFoldDB" id="A0A1M5TFH8"/>
<feature type="domain" description="AB hydrolase-1" evidence="1">
    <location>
        <begin position="25"/>
        <end position="260"/>
    </location>
</feature>
<dbReference type="InterPro" id="IPR029058">
    <property type="entry name" value="AB_hydrolase_fold"/>
</dbReference>